<dbReference type="Proteomes" id="UP001141253">
    <property type="component" value="Chromosome 16"/>
</dbReference>
<organism evidence="1 2">
    <name type="scientific">Salix suchowensis</name>
    <dbReference type="NCBI Taxonomy" id="1278906"/>
    <lineage>
        <taxon>Eukaryota</taxon>
        <taxon>Viridiplantae</taxon>
        <taxon>Streptophyta</taxon>
        <taxon>Embryophyta</taxon>
        <taxon>Tracheophyta</taxon>
        <taxon>Spermatophyta</taxon>
        <taxon>Magnoliopsida</taxon>
        <taxon>eudicotyledons</taxon>
        <taxon>Gunneridae</taxon>
        <taxon>Pentapetalae</taxon>
        <taxon>rosids</taxon>
        <taxon>fabids</taxon>
        <taxon>Malpighiales</taxon>
        <taxon>Salicaceae</taxon>
        <taxon>Saliceae</taxon>
        <taxon>Salix</taxon>
    </lineage>
</organism>
<keyword evidence="2" id="KW-1185">Reference proteome</keyword>
<evidence type="ECO:0000313" key="1">
    <source>
        <dbReference type="EMBL" id="KAJ6303284.1"/>
    </source>
</evidence>
<gene>
    <name evidence="1" type="ORF">OIU77_017212</name>
</gene>
<accession>A0ABQ8ZN09</accession>
<evidence type="ECO:0000313" key="2">
    <source>
        <dbReference type="Proteomes" id="UP001141253"/>
    </source>
</evidence>
<dbReference type="EMBL" id="JAPFFI010000027">
    <property type="protein sequence ID" value="KAJ6303284.1"/>
    <property type="molecule type" value="Genomic_DNA"/>
</dbReference>
<comment type="caution">
    <text evidence="1">The sequence shown here is derived from an EMBL/GenBank/DDBJ whole genome shotgun (WGS) entry which is preliminary data.</text>
</comment>
<reference evidence="1" key="1">
    <citation type="submission" date="2022-10" db="EMBL/GenBank/DDBJ databases">
        <authorList>
            <person name="Hyden B.L."/>
            <person name="Feng K."/>
            <person name="Yates T."/>
            <person name="Jawdy S."/>
            <person name="Smart L.B."/>
            <person name="Muchero W."/>
        </authorList>
    </citation>
    <scope>NUCLEOTIDE SEQUENCE</scope>
    <source>
        <tissue evidence="1">Shoot tip</tissue>
    </source>
</reference>
<protein>
    <submittedName>
        <fullName evidence="1">Uncharacterized protein</fullName>
    </submittedName>
</protein>
<name>A0ABQ8ZN09_9ROSI</name>
<reference evidence="1" key="2">
    <citation type="journal article" date="2023" name="Int. J. Mol. Sci.">
        <title>De Novo Assembly and Annotation of 11 Diverse Shrub Willow (Salix) Genomes Reveals Novel Gene Organization in Sex-Linked Regions.</title>
        <authorList>
            <person name="Hyden B."/>
            <person name="Feng K."/>
            <person name="Yates T.B."/>
            <person name="Jawdy S."/>
            <person name="Cereghino C."/>
            <person name="Smart L.B."/>
            <person name="Muchero W."/>
        </authorList>
    </citation>
    <scope>NUCLEOTIDE SEQUENCE</scope>
    <source>
        <tissue evidence="1">Shoot tip</tissue>
    </source>
</reference>
<sequence>MMQDSWLQKKSLLKSWQTKRTLWNKPCLKSQLHFPY</sequence>
<proteinExistence type="predicted"/>